<protein>
    <submittedName>
        <fullName evidence="1">Uncharacterized protein</fullName>
    </submittedName>
</protein>
<evidence type="ECO:0000313" key="1">
    <source>
        <dbReference type="EMBL" id="KAH7065094.1"/>
    </source>
</evidence>
<evidence type="ECO:0000313" key="2">
    <source>
        <dbReference type="Proteomes" id="UP000774617"/>
    </source>
</evidence>
<name>A0ABQ8GV11_9PEZI</name>
<reference evidence="1 2" key="1">
    <citation type="journal article" date="2021" name="Nat. Commun.">
        <title>Genetic determinants of endophytism in the Arabidopsis root mycobiome.</title>
        <authorList>
            <person name="Mesny F."/>
            <person name="Miyauchi S."/>
            <person name="Thiergart T."/>
            <person name="Pickel B."/>
            <person name="Atanasova L."/>
            <person name="Karlsson M."/>
            <person name="Huettel B."/>
            <person name="Barry K.W."/>
            <person name="Haridas S."/>
            <person name="Chen C."/>
            <person name="Bauer D."/>
            <person name="Andreopoulos W."/>
            <person name="Pangilinan J."/>
            <person name="LaButti K."/>
            <person name="Riley R."/>
            <person name="Lipzen A."/>
            <person name="Clum A."/>
            <person name="Drula E."/>
            <person name="Henrissat B."/>
            <person name="Kohler A."/>
            <person name="Grigoriev I.V."/>
            <person name="Martin F.M."/>
            <person name="Hacquard S."/>
        </authorList>
    </citation>
    <scope>NUCLEOTIDE SEQUENCE [LARGE SCALE GENOMIC DNA]</scope>
    <source>
        <strain evidence="1 2">MPI-SDFR-AT-0080</strain>
    </source>
</reference>
<proteinExistence type="predicted"/>
<accession>A0ABQ8GV11</accession>
<gene>
    <name evidence="1" type="ORF">B0J12DRAFT_734466</name>
</gene>
<dbReference type="EMBL" id="JAGTJR010000001">
    <property type="protein sequence ID" value="KAH7065094.1"/>
    <property type="molecule type" value="Genomic_DNA"/>
</dbReference>
<dbReference type="Proteomes" id="UP000774617">
    <property type="component" value="Unassembled WGS sequence"/>
</dbReference>
<keyword evidence="2" id="KW-1185">Reference proteome</keyword>
<organism evidence="1 2">
    <name type="scientific">Macrophomina phaseolina</name>
    <dbReference type="NCBI Taxonomy" id="35725"/>
    <lineage>
        <taxon>Eukaryota</taxon>
        <taxon>Fungi</taxon>
        <taxon>Dikarya</taxon>
        <taxon>Ascomycota</taxon>
        <taxon>Pezizomycotina</taxon>
        <taxon>Dothideomycetes</taxon>
        <taxon>Dothideomycetes incertae sedis</taxon>
        <taxon>Botryosphaeriales</taxon>
        <taxon>Botryosphaeriaceae</taxon>
        <taxon>Macrophomina</taxon>
    </lineage>
</organism>
<sequence length="398" mass="44123">MKKKLGGRKPLPDSAFNNNTLFTFLSICLTILDAYPTPPASLPIALYTLFRKNVNRITAGLVYDAGSSQDECIVATSVMAMRCGVPIDRLCGAVQALAPELVTIPTDGPMYMNSFRPLKRSLTEHGNELVINDKGRAVYDIENPLDRRIGRCIDVSVAIDTVISMSSDTDMSTSTSVTGAFRVILSQHETFRMIVDQLSHEDTGSLMDVVRHMKIDVTSSVRPLWWRNFFVDMNWVASLDPRIYKAAGHCVEIGPERIMHICVVPLRLESGFAIRYGHVTKSGISVIDDCVMRMTDSLMYGVGIMYPELCPSVRKDRSVRTVTIVSASRLPGGHWMMPLDSRTFDRPIPTEGVLFVADLLTGPSTFTIWDASTVTSTSMTRRRGTSMALGLMMMMMNS</sequence>
<comment type="caution">
    <text evidence="1">The sequence shown here is derived from an EMBL/GenBank/DDBJ whole genome shotgun (WGS) entry which is preliminary data.</text>
</comment>